<keyword evidence="2" id="KW-0732">Signal</keyword>
<protein>
    <recommendedName>
        <fullName evidence="3">PknH-like extracellular domain-containing protein</fullName>
    </recommendedName>
</protein>
<dbReference type="InterPro" id="IPR038232">
    <property type="entry name" value="PknH-like_Extracell_sf"/>
</dbReference>
<proteinExistence type="predicted"/>
<evidence type="ECO:0000313" key="4">
    <source>
        <dbReference type="EMBL" id="AOT58788.1"/>
    </source>
</evidence>
<dbReference type="AlphaFoldDB" id="A0A1D8G003"/>
<dbReference type="KEGG" id="srn:A4G23_01607"/>
<dbReference type="Proteomes" id="UP000095349">
    <property type="component" value="Chromosome"/>
</dbReference>
<name>A0A1D8G003_9ACTN</name>
<reference evidence="4 5" key="1">
    <citation type="submission" date="2016-09" db="EMBL/GenBank/DDBJ databases">
        <title>Streptomyces rubrolavendulae MJM4426 Genome sequencing and assembly.</title>
        <authorList>
            <person name="Kim J.-G."/>
        </authorList>
    </citation>
    <scope>NUCLEOTIDE SEQUENCE [LARGE SCALE GENOMIC DNA]</scope>
    <source>
        <strain evidence="4 5">MJM4426</strain>
    </source>
</reference>
<dbReference type="Gene3D" id="3.40.1000.70">
    <property type="entry name" value="PknH-like extracellular domain"/>
    <property type="match status" value="1"/>
</dbReference>
<evidence type="ECO:0000256" key="2">
    <source>
        <dbReference type="SAM" id="SignalP"/>
    </source>
</evidence>
<feature type="signal peptide" evidence="2">
    <location>
        <begin position="1"/>
        <end position="22"/>
    </location>
</feature>
<dbReference type="STRING" id="285473.A4G23_01607"/>
<sequence>MYVRMRRGAVVALTASALFLTAACGGSSDEEGGKGAPEGGAGQKPAAAPLTEAQMKAGLLEVADLPTGWKVEAAAPSEDKPKAEKPECQPLAQLMSDEVEGATEGGEREFGRDGDSAILAQQIFTYADDAAAKAFVKSVGDAVGACATFTTVQDGEKMTVTAEKLTAPQVGEETVGLRLGMDIPQLGMKLESDVLVARQGAGMMRLAYVPMGEKPDHSGFEDLAKRGGDKFVKGAQG</sequence>
<feature type="chain" id="PRO_5038463423" description="PknH-like extracellular domain-containing protein" evidence="2">
    <location>
        <begin position="23"/>
        <end position="237"/>
    </location>
</feature>
<evidence type="ECO:0000259" key="3">
    <source>
        <dbReference type="Pfam" id="PF14032"/>
    </source>
</evidence>
<keyword evidence="5" id="KW-1185">Reference proteome</keyword>
<gene>
    <name evidence="4" type="ORF">A4G23_01607</name>
</gene>
<dbReference type="Pfam" id="PF14032">
    <property type="entry name" value="PknH_C"/>
    <property type="match status" value="1"/>
</dbReference>
<feature type="region of interest" description="Disordered" evidence="1">
    <location>
        <begin position="25"/>
        <end position="48"/>
    </location>
</feature>
<evidence type="ECO:0000256" key="1">
    <source>
        <dbReference type="SAM" id="MobiDB-lite"/>
    </source>
</evidence>
<dbReference type="InterPro" id="IPR026954">
    <property type="entry name" value="PknH-like_Extracell"/>
</dbReference>
<accession>A0A1D8G003</accession>
<dbReference type="PROSITE" id="PS51257">
    <property type="entry name" value="PROKAR_LIPOPROTEIN"/>
    <property type="match status" value="1"/>
</dbReference>
<feature type="domain" description="PknH-like extracellular" evidence="3">
    <location>
        <begin position="69"/>
        <end position="169"/>
    </location>
</feature>
<evidence type="ECO:0000313" key="5">
    <source>
        <dbReference type="Proteomes" id="UP000095349"/>
    </source>
</evidence>
<dbReference type="PATRIC" id="fig|285473.5.peg.1666"/>
<organism evidence="4 5">
    <name type="scientific">Streptomyces rubrolavendulae</name>
    <dbReference type="NCBI Taxonomy" id="285473"/>
    <lineage>
        <taxon>Bacteria</taxon>
        <taxon>Bacillati</taxon>
        <taxon>Actinomycetota</taxon>
        <taxon>Actinomycetes</taxon>
        <taxon>Kitasatosporales</taxon>
        <taxon>Streptomycetaceae</taxon>
        <taxon>Streptomyces</taxon>
    </lineage>
</organism>
<dbReference type="EMBL" id="CP017316">
    <property type="protein sequence ID" value="AOT58788.1"/>
    <property type="molecule type" value="Genomic_DNA"/>
</dbReference>